<comment type="caution">
    <text evidence="6">The sequence shown here is derived from an EMBL/GenBank/DDBJ whole genome shotgun (WGS) entry which is preliminary data.</text>
</comment>
<sequence length="369" mass="42654">MSRPRNHNKGLPKRVYIRRKQYCFFPADPTLDPRDGKMKSWIILCNVSDGEPAMHAALALVLGDSDDDGEVGTMPALCREYKLNKLKRYSPEVRGQYGAYLDFIAQDFKDFGVAQVRTRDCAQFLRNHFKDKHNTAKKYARLMKKLFRYAIAEHGTRDDNPMDQLDLDDYETHRREVLPTHAQIHAIRQAGMIGADGRRTYSGPMFACIVDMAYLCWQRGIDMRKLREDEIHEDYIRFTPSKTRDTSGIVLDIYITPAISAVIERARAIKRERRMTSDYLFPTRKGTPYSKTGLESMWDRARERAKIADGIVFRDLRALGATDAHKVGRDLKDIQTRLAHTTEKTTRIYLKEVTPTRSELSVSLPWEVE</sequence>
<dbReference type="GO" id="GO:0015074">
    <property type="term" value="P:DNA integration"/>
    <property type="evidence" value="ECO:0007669"/>
    <property type="project" value="UniProtKB-KW"/>
</dbReference>
<dbReference type="GO" id="GO:0003677">
    <property type="term" value="F:DNA binding"/>
    <property type="evidence" value="ECO:0007669"/>
    <property type="project" value="UniProtKB-KW"/>
</dbReference>
<dbReference type="InterPro" id="IPR053876">
    <property type="entry name" value="Phage_int_M"/>
</dbReference>
<protein>
    <submittedName>
        <fullName evidence="6">Tyrosine-type recombinase/integrase</fullName>
    </submittedName>
</protein>
<evidence type="ECO:0000313" key="6">
    <source>
        <dbReference type="EMBL" id="MBA5686171.1"/>
    </source>
</evidence>
<keyword evidence="7" id="KW-1185">Reference proteome</keyword>
<comment type="similarity">
    <text evidence="1">Belongs to the 'phage' integrase family.</text>
</comment>
<dbReference type="GO" id="GO:0006310">
    <property type="term" value="P:DNA recombination"/>
    <property type="evidence" value="ECO:0007669"/>
    <property type="project" value="UniProtKB-KW"/>
</dbReference>
<dbReference type="InterPro" id="IPR010998">
    <property type="entry name" value="Integrase_recombinase_N"/>
</dbReference>
<proteinExistence type="inferred from homology"/>
<evidence type="ECO:0000256" key="1">
    <source>
        <dbReference type="ARBA" id="ARBA00008857"/>
    </source>
</evidence>
<evidence type="ECO:0000256" key="4">
    <source>
        <dbReference type="ARBA" id="ARBA00023172"/>
    </source>
</evidence>
<keyword evidence="3" id="KW-0238">DNA-binding</keyword>
<dbReference type="Pfam" id="PF22022">
    <property type="entry name" value="Phage_int_M"/>
    <property type="match status" value="1"/>
</dbReference>
<evidence type="ECO:0000256" key="2">
    <source>
        <dbReference type="ARBA" id="ARBA00022908"/>
    </source>
</evidence>
<dbReference type="RefSeq" id="WP_182151993.1">
    <property type="nucleotide sequence ID" value="NZ_JACEZU010000002.1"/>
</dbReference>
<feature type="domain" description="Tyr recombinase" evidence="5">
    <location>
        <begin position="173"/>
        <end position="363"/>
    </location>
</feature>
<dbReference type="Gene3D" id="1.10.150.130">
    <property type="match status" value="1"/>
</dbReference>
<evidence type="ECO:0000313" key="7">
    <source>
        <dbReference type="Proteomes" id="UP000573499"/>
    </source>
</evidence>
<dbReference type="PANTHER" id="PTHR30629:SF2">
    <property type="entry name" value="PROPHAGE INTEGRASE INTS-RELATED"/>
    <property type="match status" value="1"/>
</dbReference>
<organism evidence="6 7">
    <name type="scientific">Rugamonas apoptosis</name>
    <dbReference type="NCBI Taxonomy" id="2758570"/>
    <lineage>
        <taxon>Bacteria</taxon>
        <taxon>Pseudomonadati</taxon>
        <taxon>Pseudomonadota</taxon>
        <taxon>Betaproteobacteria</taxon>
        <taxon>Burkholderiales</taxon>
        <taxon>Oxalobacteraceae</taxon>
        <taxon>Telluria group</taxon>
        <taxon>Rugamonas</taxon>
    </lineage>
</organism>
<dbReference type="InterPro" id="IPR013762">
    <property type="entry name" value="Integrase-like_cat_sf"/>
</dbReference>
<name>A0A7W2F6T0_9BURK</name>
<evidence type="ECO:0000259" key="5">
    <source>
        <dbReference type="PROSITE" id="PS51898"/>
    </source>
</evidence>
<dbReference type="InterPro" id="IPR002104">
    <property type="entry name" value="Integrase_catalytic"/>
</dbReference>
<dbReference type="PANTHER" id="PTHR30629">
    <property type="entry name" value="PROPHAGE INTEGRASE"/>
    <property type="match status" value="1"/>
</dbReference>
<dbReference type="InterPro" id="IPR011010">
    <property type="entry name" value="DNA_brk_join_enz"/>
</dbReference>
<gene>
    <name evidence="6" type="ORF">H3H39_03785</name>
</gene>
<keyword evidence="2" id="KW-0229">DNA integration</keyword>
<accession>A0A7W2F6T0</accession>
<keyword evidence="4" id="KW-0233">DNA recombination</keyword>
<dbReference type="PROSITE" id="PS51898">
    <property type="entry name" value="TYR_RECOMBINASE"/>
    <property type="match status" value="1"/>
</dbReference>
<evidence type="ECO:0000256" key="3">
    <source>
        <dbReference type="ARBA" id="ARBA00023125"/>
    </source>
</evidence>
<dbReference type="SUPFAM" id="SSF56349">
    <property type="entry name" value="DNA breaking-rejoining enzymes"/>
    <property type="match status" value="1"/>
</dbReference>
<dbReference type="InterPro" id="IPR050808">
    <property type="entry name" value="Phage_Integrase"/>
</dbReference>
<reference evidence="6 7" key="1">
    <citation type="submission" date="2020-07" db="EMBL/GenBank/DDBJ databases">
        <title>Novel species isolated from subtropical streams in China.</title>
        <authorList>
            <person name="Lu H."/>
        </authorList>
    </citation>
    <scope>NUCLEOTIDE SEQUENCE [LARGE SCALE GENOMIC DNA]</scope>
    <source>
        <strain evidence="6 7">LX47W</strain>
    </source>
</reference>
<dbReference type="Gene3D" id="1.10.443.10">
    <property type="entry name" value="Intergrase catalytic core"/>
    <property type="match status" value="1"/>
</dbReference>
<dbReference type="EMBL" id="JACEZU010000002">
    <property type="protein sequence ID" value="MBA5686171.1"/>
    <property type="molecule type" value="Genomic_DNA"/>
</dbReference>
<dbReference type="Proteomes" id="UP000573499">
    <property type="component" value="Unassembled WGS sequence"/>
</dbReference>
<dbReference type="Pfam" id="PF00589">
    <property type="entry name" value="Phage_integrase"/>
    <property type="match status" value="1"/>
</dbReference>
<dbReference type="AlphaFoldDB" id="A0A7W2F6T0"/>